<dbReference type="AlphaFoldDB" id="A0A0F9EJC7"/>
<name>A0A0F9EJC7_9ZZZZ</name>
<accession>A0A0F9EJC7</accession>
<sequence length="117" mass="13268">MKDFEEHLILEATLQAALIDITRVLEGMTLLSIEGRLPEEITREFVDSVVGAMKKAQGSVCEGCSANEGCHTREKFLTVYDSLKYDVWKSVVEEKLKAILEKKQTSPLDFSRKFLEN</sequence>
<dbReference type="EMBL" id="LAZR01024729">
    <property type="protein sequence ID" value="KKL74198.1"/>
    <property type="molecule type" value="Genomic_DNA"/>
</dbReference>
<proteinExistence type="predicted"/>
<evidence type="ECO:0000313" key="1">
    <source>
        <dbReference type="EMBL" id="KKL74198.1"/>
    </source>
</evidence>
<comment type="caution">
    <text evidence="1">The sequence shown here is derived from an EMBL/GenBank/DDBJ whole genome shotgun (WGS) entry which is preliminary data.</text>
</comment>
<protein>
    <submittedName>
        <fullName evidence="1">Uncharacterized protein</fullName>
    </submittedName>
</protein>
<reference evidence="1" key="1">
    <citation type="journal article" date="2015" name="Nature">
        <title>Complex archaea that bridge the gap between prokaryotes and eukaryotes.</title>
        <authorList>
            <person name="Spang A."/>
            <person name="Saw J.H."/>
            <person name="Jorgensen S.L."/>
            <person name="Zaremba-Niedzwiedzka K."/>
            <person name="Martijn J."/>
            <person name="Lind A.E."/>
            <person name="van Eijk R."/>
            <person name="Schleper C."/>
            <person name="Guy L."/>
            <person name="Ettema T.J."/>
        </authorList>
    </citation>
    <scope>NUCLEOTIDE SEQUENCE</scope>
</reference>
<organism evidence="1">
    <name type="scientific">marine sediment metagenome</name>
    <dbReference type="NCBI Taxonomy" id="412755"/>
    <lineage>
        <taxon>unclassified sequences</taxon>
        <taxon>metagenomes</taxon>
        <taxon>ecological metagenomes</taxon>
    </lineage>
</organism>
<gene>
    <name evidence="1" type="ORF">LCGC14_2067340</name>
</gene>